<protein>
    <recommendedName>
        <fullName evidence="1">Kazal-like domain-containing protein</fullName>
    </recommendedName>
</protein>
<dbReference type="KEGG" id="aup:AsAng_0057850"/>
<keyword evidence="3" id="KW-1185">Reference proteome</keyword>
<evidence type="ECO:0000259" key="1">
    <source>
        <dbReference type="PROSITE" id="PS51465"/>
    </source>
</evidence>
<dbReference type="InterPro" id="IPR002350">
    <property type="entry name" value="Kazal_dom"/>
</dbReference>
<feature type="domain" description="Kazal-like" evidence="1">
    <location>
        <begin position="27"/>
        <end position="79"/>
    </location>
</feature>
<reference evidence="2" key="1">
    <citation type="submission" date="2022-09" db="EMBL/GenBank/DDBJ databases">
        <title>Aureispira anguillicida sp. nov., isolated from Leptocephalus of Japanese eel Anguilla japonica.</title>
        <authorList>
            <person name="Yuasa K."/>
            <person name="Mekata T."/>
            <person name="Ikunari K."/>
        </authorList>
    </citation>
    <scope>NUCLEOTIDE SEQUENCE</scope>
    <source>
        <strain evidence="2">EL160426</strain>
    </source>
</reference>
<dbReference type="InterPro" id="IPR053265">
    <property type="entry name" value="Serpin"/>
</dbReference>
<name>A0A915YLK7_9BACT</name>
<evidence type="ECO:0000313" key="2">
    <source>
        <dbReference type="EMBL" id="BDS15003.1"/>
    </source>
</evidence>
<dbReference type="EMBL" id="AP026867">
    <property type="protein sequence ID" value="BDS15003.1"/>
    <property type="molecule type" value="Genomic_DNA"/>
</dbReference>
<dbReference type="PANTHER" id="PTHR21131">
    <property type="entry name" value="SERINE-TYPE ENDOPEPTIDASE INHIBITOR"/>
    <property type="match status" value="1"/>
</dbReference>
<dbReference type="Proteomes" id="UP001060919">
    <property type="component" value="Chromosome"/>
</dbReference>
<dbReference type="PANTHER" id="PTHR21131:SF0">
    <property type="entry name" value="GEO10195P1-RELATED"/>
    <property type="match status" value="1"/>
</dbReference>
<evidence type="ECO:0000313" key="3">
    <source>
        <dbReference type="Proteomes" id="UP001060919"/>
    </source>
</evidence>
<dbReference type="PROSITE" id="PS00282">
    <property type="entry name" value="KAZAL_1"/>
    <property type="match status" value="1"/>
</dbReference>
<organism evidence="2 3">
    <name type="scientific">Aureispira anguillae</name>
    <dbReference type="NCBI Taxonomy" id="2864201"/>
    <lineage>
        <taxon>Bacteria</taxon>
        <taxon>Pseudomonadati</taxon>
        <taxon>Bacteroidota</taxon>
        <taxon>Saprospiria</taxon>
        <taxon>Saprospirales</taxon>
        <taxon>Saprospiraceae</taxon>
        <taxon>Aureispira</taxon>
    </lineage>
</organism>
<dbReference type="RefSeq" id="WP_264790195.1">
    <property type="nucleotide sequence ID" value="NZ_AP026867.1"/>
</dbReference>
<dbReference type="Gene3D" id="3.30.60.30">
    <property type="match status" value="1"/>
</dbReference>
<dbReference type="Pfam" id="PF00050">
    <property type="entry name" value="Kazal_1"/>
    <property type="match status" value="1"/>
</dbReference>
<dbReference type="InterPro" id="IPR036058">
    <property type="entry name" value="Kazal_dom_sf"/>
</dbReference>
<dbReference type="AlphaFoldDB" id="A0A915YLK7"/>
<dbReference type="SUPFAM" id="SSF100895">
    <property type="entry name" value="Kazal-type serine protease inhibitors"/>
    <property type="match status" value="1"/>
</dbReference>
<dbReference type="PROSITE" id="PS51465">
    <property type="entry name" value="KAZAL_2"/>
    <property type="match status" value="1"/>
</dbReference>
<dbReference type="PROSITE" id="PS51257">
    <property type="entry name" value="PROKAR_LIPOPROTEIN"/>
    <property type="match status" value="1"/>
</dbReference>
<accession>A0A915YLK7</accession>
<proteinExistence type="predicted"/>
<gene>
    <name evidence="2" type="ORF">AsAng_0057850</name>
</gene>
<sequence length="84" mass="9157">MKTPHKLSFFALLITIFMLMGCEREAAVIIPKCVERPQPNCYCPMVYDPVCGCNGVTYSNGCVAGCNGIVDYTKGACNSNHNTM</sequence>